<dbReference type="Pfam" id="PF17963">
    <property type="entry name" value="Big_9"/>
    <property type="match status" value="1"/>
</dbReference>
<evidence type="ECO:0000259" key="1">
    <source>
        <dbReference type="Pfam" id="PF17803"/>
    </source>
</evidence>
<dbReference type="RefSeq" id="WP_005172558.1">
    <property type="nucleotide sequence ID" value="NZ_BANR01000004.1"/>
</dbReference>
<evidence type="ECO:0000313" key="2">
    <source>
        <dbReference type="EMBL" id="GAC48060.1"/>
    </source>
</evidence>
<dbReference type="STRING" id="1220583.GOACH_04_04580"/>
<accession>L7KGR6</accession>
<organism evidence="2 3">
    <name type="scientific">Gordonia aichiensis NBRC 108223</name>
    <dbReference type="NCBI Taxonomy" id="1220583"/>
    <lineage>
        <taxon>Bacteria</taxon>
        <taxon>Bacillati</taxon>
        <taxon>Actinomycetota</taxon>
        <taxon>Actinomycetes</taxon>
        <taxon>Mycobacteriales</taxon>
        <taxon>Gordoniaceae</taxon>
        <taxon>Gordonia</taxon>
    </lineage>
</organism>
<dbReference type="eggNOG" id="COG3827">
    <property type="taxonomic scope" value="Bacteria"/>
</dbReference>
<protein>
    <recommendedName>
        <fullName evidence="1">RapA2 cadherin-like domain-containing protein</fullName>
    </recommendedName>
</protein>
<evidence type="ECO:0000313" key="3">
    <source>
        <dbReference type="Proteomes" id="UP000010988"/>
    </source>
</evidence>
<keyword evidence="3" id="KW-1185">Reference proteome</keyword>
<sequence>MPEGATADVTEYTPYVDWRSDAEVTSLESISGKEAVVSEAPVENEISSTGTAPVAATALALTTMGAGAATTRPRLTANSTPEEIAAYYAWIEETKTASQAADATNEYWNYGDDDWTAAWNTGDPTADGAFIKTGAPAGLTYSVDDSRVTLHNNSTTDVAVVGLLYPDYSSQGVTVIRAGESYTIEESGSNPLGVNGYIVQTARQDGKPVLIGQITTMQSSLMPFSVTVAPVTSTHQQSDYILLQGTSVIDPSHADPGDRFVDQNEYLASIGSDGSPSLIRHFVNPEPAGVSYSKNSDGSTTIFNDGTDDIAISQSTTGGQILAFDILKPGQRATYTTVTGSPVSSVEVQAPRSHSNEYNVLGAVTFAYTVTGPVSSSPGNGIPAIPVHNAPLPENHSPGGTFEAQQKPANQRTMDYVAHVSDIDGDSLTYTIVKQPTNGVVTNHGNGTFTFTPTDPADLHDGVVGKPVTAWDLLAGDFTTMPDNTFLVEVSDGKGGSSRIGAIVYYMFTEEDNTPPVVTVTGGQSGVGEGAWRISINDADGDRTTYYVGTQPAFGHASSSTPYTTENGVVHDDHLIFYTPDLVRAHQGAYDDTFTVTVNDGHYGGLASTPVSVHVPFHNYAPTVDVYPVDTPARGHSLTYSVSAHDDDGDPLTVTATTAGGGSVTMKDSTVTYVPQASTSPISYDKIRVTVSDGFDASSTETTVMIVNVSKVVGVSGVDGSDDALLVVDADSDTARNVLEATHNGGSFLSGNSYDVDGAQLFVAAVSAYFAKQDIDDVISQIKTVNKRVTLGRAIGWGAFESSLFTTEEMETYHNRLKTVEGSALSPRVREYYKEQLRQNARAELKARVVARETAHPVKAYLGSALKVLGGAMVVYSIEQAADELMNAKTDEEKSVATMHLVFASAPVVGAGVGCAVGAVGAGLISAGIGSVGGCLLGARAGYAIGSAVSTASVLTEGIYNLATNPTIQRAVSEAGTEAWDYATSHAKSSGEGVARAMRSGEQQIEQGAKWATDTSDKFFNWAHNTLPH</sequence>
<name>L7KGR6_9ACTN</name>
<dbReference type="InterPro" id="IPR040853">
    <property type="entry name" value="RapA2_cadherin-like"/>
</dbReference>
<dbReference type="AlphaFoldDB" id="L7KGR6"/>
<dbReference type="EMBL" id="BANR01000004">
    <property type="protein sequence ID" value="GAC48060.1"/>
    <property type="molecule type" value="Genomic_DNA"/>
</dbReference>
<dbReference type="Pfam" id="PF17803">
    <property type="entry name" value="Cadherin_4"/>
    <property type="match status" value="1"/>
</dbReference>
<feature type="domain" description="RapA2 cadherin-like" evidence="1">
    <location>
        <begin position="414"/>
        <end position="451"/>
    </location>
</feature>
<dbReference type="Proteomes" id="UP000010988">
    <property type="component" value="Unassembled WGS sequence"/>
</dbReference>
<reference evidence="2 3" key="1">
    <citation type="submission" date="2012-12" db="EMBL/GenBank/DDBJ databases">
        <title>Whole genome shotgun sequence of Gordonia aichiensis NBRC 108223.</title>
        <authorList>
            <person name="Isaki-Nakamura S."/>
            <person name="Hosoyama A."/>
            <person name="Tsuchikane K."/>
            <person name="Ando Y."/>
            <person name="Baba S."/>
            <person name="Ohji S."/>
            <person name="Hamada M."/>
            <person name="Tamura T."/>
            <person name="Yamazoe A."/>
            <person name="Yamazaki S."/>
            <person name="Fujita N."/>
        </authorList>
    </citation>
    <scope>NUCLEOTIDE SEQUENCE [LARGE SCALE GENOMIC DNA]</scope>
    <source>
        <strain evidence="2 3">NBRC 108223</strain>
    </source>
</reference>
<comment type="caution">
    <text evidence="2">The sequence shown here is derived from an EMBL/GenBank/DDBJ whole genome shotgun (WGS) entry which is preliminary data.</text>
</comment>
<gene>
    <name evidence="2" type="ORF">GOACH_04_04580</name>
</gene>
<dbReference type="OrthoDB" id="4378108at2"/>
<proteinExistence type="predicted"/>